<keyword evidence="9" id="KW-0472">Membrane</keyword>
<keyword evidence="8" id="KW-0902">Two-component regulatory system</keyword>
<dbReference type="Pfam" id="PF07730">
    <property type="entry name" value="HisKA_3"/>
    <property type="match status" value="1"/>
</dbReference>
<feature type="transmembrane region" description="Helical" evidence="9">
    <location>
        <begin position="20"/>
        <end position="52"/>
    </location>
</feature>
<dbReference type="InterPro" id="IPR011712">
    <property type="entry name" value="Sig_transdc_His_kin_sub3_dim/P"/>
</dbReference>
<dbReference type="SMART" id="SM00387">
    <property type="entry name" value="HATPase_c"/>
    <property type="match status" value="1"/>
</dbReference>
<dbReference type="RefSeq" id="WP_239139440.1">
    <property type="nucleotide sequence ID" value="NZ_BOOS01000032.1"/>
</dbReference>
<evidence type="ECO:0000256" key="9">
    <source>
        <dbReference type="SAM" id="Phobius"/>
    </source>
</evidence>
<protein>
    <recommendedName>
        <fullName evidence="2">histidine kinase</fullName>
        <ecNumber evidence="2">2.7.13.3</ecNumber>
    </recommendedName>
</protein>
<dbReference type="Proteomes" id="UP000588112">
    <property type="component" value="Unassembled WGS sequence"/>
</dbReference>
<keyword evidence="9" id="KW-0812">Transmembrane</keyword>
<keyword evidence="3" id="KW-0597">Phosphoprotein</keyword>
<name>A0A7W9DPJ0_9ACTN</name>
<dbReference type="Gene3D" id="1.20.5.1930">
    <property type="match status" value="1"/>
</dbReference>
<keyword evidence="5" id="KW-0547">Nucleotide-binding</keyword>
<comment type="caution">
    <text evidence="11">The sequence shown here is derived from an EMBL/GenBank/DDBJ whole genome shotgun (WGS) entry which is preliminary data.</text>
</comment>
<dbReference type="Gene3D" id="3.30.565.10">
    <property type="entry name" value="Histidine kinase-like ATPase, C-terminal domain"/>
    <property type="match status" value="1"/>
</dbReference>
<dbReference type="CDD" id="cd16917">
    <property type="entry name" value="HATPase_UhpB-NarQ-NarX-like"/>
    <property type="match status" value="1"/>
</dbReference>
<evidence type="ECO:0000256" key="6">
    <source>
        <dbReference type="ARBA" id="ARBA00022777"/>
    </source>
</evidence>
<dbReference type="EMBL" id="JACHBR010000001">
    <property type="protein sequence ID" value="MBB5625390.1"/>
    <property type="molecule type" value="Genomic_DNA"/>
</dbReference>
<feature type="domain" description="Histidine kinase/HSP90-like ATPase" evidence="10">
    <location>
        <begin position="328"/>
        <end position="418"/>
    </location>
</feature>
<evidence type="ECO:0000256" key="4">
    <source>
        <dbReference type="ARBA" id="ARBA00022679"/>
    </source>
</evidence>
<dbReference type="InterPro" id="IPR003594">
    <property type="entry name" value="HATPase_dom"/>
</dbReference>
<sequence>MTVGGRVLRAPWRVSTWMATFQIVVGGIVGILTFTLLSVVGSVVLMFAVAGIRRLPLSVLLRCGRMCTRMNRSRFAALRGEPIPAVIQSPPGGPSLRSRVWAEAQQPVVRSRLAYGLLSGVALMPGTAVSMTLWTIGLLGTPIAAYAWALPERNDFGWRLHEPVTLIVLTSVGLLCLYGTPWVVRAMAAWDAAVARRLLAPSRADHLAQRVEVLAESQVRLIDAADAERRRIERDLHDGTQQRLTSLAMNLGIARELLSHLPPEEHKLVVDAHDEAMQTLTELRGFVRGLYPAVLDERGLDAALSGIAARLPVSVCLTVDVVPRPAPTIEAAAYFVVSEALTNVAKHAEADEVHIDVNRLDDRLRIRVVDDGRGGASLEKGTGLRGLRERVISAGGELAIDSPVGGPTVITVELPCVS</sequence>
<evidence type="ECO:0000256" key="2">
    <source>
        <dbReference type="ARBA" id="ARBA00012438"/>
    </source>
</evidence>
<gene>
    <name evidence="11" type="ORF">BJ981_001089</name>
</gene>
<evidence type="ECO:0000313" key="12">
    <source>
        <dbReference type="Proteomes" id="UP000588112"/>
    </source>
</evidence>
<reference evidence="11 12" key="1">
    <citation type="submission" date="2020-08" db="EMBL/GenBank/DDBJ databases">
        <title>Sequencing the genomes of 1000 actinobacteria strains.</title>
        <authorList>
            <person name="Klenk H.-P."/>
        </authorList>
    </citation>
    <scope>NUCLEOTIDE SEQUENCE [LARGE SCALE GENOMIC DNA]</scope>
    <source>
        <strain evidence="11 12">DSM 45790</strain>
    </source>
</reference>
<keyword evidence="7" id="KW-0067">ATP-binding</keyword>
<proteinExistence type="predicted"/>
<evidence type="ECO:0000256" key="5">
    <source>
        <dbReference type="ARBA" id="ARBA00022741"/>
    </source>
</evidence>
<keyword evidence="12" id="KW-1185">Reference proteome</keyword>
<comment type="catalytic activity">
    <reaction evidence="1">
        <text>ATP + protein L-histidine = ADP + protein N-phospho-L-histidine.</text>
        <dbReference type="EC" id="2.7.13.3"/>
    </reaction>
</comment>
<dbReference type="PANTHER" id="PTHR24421">
    <property type="entry name" value="NITRATE/NITRITE SENSOR PROTEIN NARX-RELATED"/>
    <property type="match status" value="1"/>
</dbReference>
<dbReference type="PANTHER" id="PTHR24421:SF10">
    <property type="entry name" value="NITRATE_NITRITE SENSOR PROTEIN NARQ"/>
    <property type="match status" value="1"/>
</dbReference>
<dbReference type="GO" id="GO:0000155">
    <property type="term" value="F:phosphorelay sensor kinase activity"/>
    <property type="evidence" value="ECO:0007669"/>
    <property type="project" value="InterPro"/>
</dbReference>
<dbReference type="InterPro" id="IPR050482">
    <property type="entry name" value="Sensor_HK_TwoCompSys"/>
</dbReference>
<evidence type="ECO:0000256" key="3">
    <source>
        <dbReference type="ARBA" id="ARBA00022553"/>
    </source>
</evidence>
<evidence type="ECO:0000256" key="8">
    <source>
        <dbReference type="ARBA" id="ARBA00023012"/>
    </source>
</evidence>
<accession>A0A7W9DPJ0</accession>
<dbReference type="EC" id="2.7.13.3" evidence="2"/>
<evidence type="ECO:0000313" key="11">
    <source>
        <dbReference type="EMBL" id="MBB5625390.1"/>
    </source>
</evidence>
<keyword evidence="4" id="KW-0808">Transferase</keyword>
<evidence type="ECO:0000256" key="1">
    <source>
        <dbReference type="ARBA" id="ARBA00000085"/>
    </source>
</evidence>
<dbReference type="Pfam" id="PF02518">
    <property type="entry name" value="HATPase_c"/>
    <property type="match status" value="1"/>
</dbReference>
<evidence type="ECO:0000259" key="10">
    <source>
        <dbReference type="SMART" id="SM00387"/>
    </source>
</evidence>
<dbReference type="GO" id="GO:0005524">
    <property type="term" value="F:ATP binding"/>
    <property type="evidence" value="ECO:0007669"/>
    <property type="project" value="UniProtKB-KW"/>
</dbReference>
<dbReference type="SUPFAM" id="SSF55874">
    <property type="entry name" value="ATPase domain of HSP90 chaperone/DNA topoisomerase II/histidine kinase"/>
    <property type="match status" value="1"/>
</dbReference>
<dbReference type="InterPro" id="IPR025828">
    <property type="entry name" value="Put_sensor_dom"/>
</dbReference>
<dbReference type="InterPro" id="IPR036890">
    <property type="entry name" value="HATPase_C_sf"/>
</dbReference>
<feature type="transmembrane region" description="Helical" evidence="9">
    <location>
        <begin position="166"/>
        <end position="188"/>
    </location>
</feature>
<keyword evidence="6 11" id="KW-0418">Kinase</keyword>
<dbReference type="AlphaFoldDB" id="A0A7W9DPJ0"/>
<keyword evidence="9" id="KW-1133">Transmembrane helix</keyword>
<feature type="transmembrane region" description="Helical" evidence="9">
    <location>
        <begin position="113"/>
        <end position="146"/>
    </location>
</feature>
<organism evidence="11 12">
    <name type="scientific">Sphaerisporangium krabiense</name>
    <dbReference type="NCBI Taxonomy" id="763782"/>
    <lineage>
        <taxon>Bacteria</taxon>
        <taxon>Bacillati</taxon>
        <taxon>Actinomycetota</taxon>
        <taxon>Actinomycetes</taxon>
        <taxon>Streptosporangiales</taxon>
        <taxon>Streptosporangiaceae</taxon>
        <taxon>Sphaerisporangium</taxon>
    </lineage>
</organism>
<dbReference type="GO" id="GO:0046983">
    <property type="term" value="F:protein dimerization activity"/>
    <property type="evidence" value="ECO:0007669"/>
    <property type="project" value="InterPro"/>
</dbReference>
<dbReference type="GO" id="GO:0016020">
    <property type="term" value="C:membrane"/>
    <property type="evidence" value="ECO:0007669"/>
    <property type="project" value="InterPro"/>
</dbReference>
<dbReference type="Pfam" id="PF13796">
    <property type="entry name" value="Sensor"/>
    <property type="match status" value="1"/>
</dbReference>
<evidence type="ECO:0000256" key="7">
    <source>
        <dbReference type="ARBA" id="ARBA00022840"/>
    </source>
</evidence>